<keyword evidence="9" id="KW-1185">Reference proteome</keyword>
<keyword evidence="1 4" id="KW-0349">Heme</keyword>
<evidence type="ECO:0000256" key="2">
    <source>
        <dbReference type="ARBA" id="ARBA00022723"/>
    </source>
</evidence>
<dbReference type="GO" id="GO:0020037">
    <property type="term" value="F:heme binding"/>
    <property type="evidence" value="ECO:0007669"/>
    <property type="project" value="InterPro"/>
</dbReference>
<gene>
    <name evidence="8" type="ORF">EYE42_13070</name>
</gene>
<dbReference type="SUPFAM" id="SSF46626">
    <property type="entry name" value="Cytochrome c"/>
    <property type="match status" value="1"/>
</dbReference>
<dbReference type="Gene3D" id="1.10.760.10">
    <property type="entry name" value="Cytochrome c-like domain"/>
    <property type="match status" value="1"/>
</dbReference>
<dbReference type="Proteomes" id="UP000293520">
    <property type="component" value="Unassembled WGS sequence"/>
</dbReference>
<evidence type="ECO:0000259" key="7">
    <source>
        <dbReference type="PROSITE" id="PS51007"/>
    </source>
</evidence>
<dbReference type="AlphaFoldDB" id="A0A4Q9FXG7"/>
<dbReference type="Pfam" id="PF00034">
    <property type="entry name" value="Cytochrom_C"/>
    <property type="match status" value="1"/>
</dbReference>
<feature type="region of interest" description="Disordered" evidence="5">
    <location>
        <begin position="218"/>
        <end position="242"/>
    </location>
</feature>
<name>A0A4Q9FXG7_9RHOB</name>
<dbReference type="GO" id="GO:0009055">
    <property type="term" value="F:electron transfer activity"/>
    <property type="evidence" value="ECO:0007669"/>
    <property type="project" value="InterPro"/>
</dbReference>
<evidence type="ECO:0000313" key="8">
    <source>
        <dbReference type="EMBL" id="TBN38353.1"/>
    </source>
</evidence>
<keyword evidence="3 4" id="KW-0408">Iron</keyword>
<dbReference type="InterPro" id="IPR051459">
    <property type="entry name" value="Cytochrome_c-type_DH"/>
</dbReference>
<evidence type="ECO:0000313" key="9">
    <source>
        <dbReference type="Proteomes" id="UP000293520"/>
    </source>
</evidence>
<proteinExistence type="predicted"/>
<dbReference type="GO" id="GO:0046872">
    <property type="term" value="F:metal ion binding"/>
    <property type="evidence" value="ECO:0007669"/>
    <property type="project" value="UniProtKB-KW"/>
</dbReference>
<dbReference type="EMBL" id="SISK01000010">
    <property type="protein sequence ID" value="TBN38353.1"/>
    <property type="molecule type" value="Genomic_DNA"/>
</dbReference>
<dbReference type="PANTHER" id="PTHR35008">
    <property type="entry name" value="BLL4482 PROTEIN-RELATED"/>
    <property type="match status" value="1"/>
</dbReference>
<keyword evidence="6" id="KW-0732">Signal</keyword>
<keyword evidence="2 4" id="KW-0479">Metal-binding</keyword>
<sequence length="242" mass="25713">MSKSPKTAALLIILAAGPAMAQTPATQPQDAAAASQPLGLGRPALPEEVAAWNLDVSPDGTGLPEGSGDVMTGEEVYLENCAACHGDFAEGLDNWPSLAGGEGTLDQQNPEKTIGSYWPYLSTVWDYVHRSMPFGNAQILSADDTYAIVAYLLYSNALVEDDFVLSRENFTEVQLPNVDGFIPDDREETEYGVFSAEPCMENCKESVEVTMRASVLDVTPGSSDDAAPAEEGEDAAEDVGLN</sequence>
<feature type="domain" description="Cytochrome c" evidence="7">
    <location>
        <begin position="68"/>
        <end position="156"/>
    </location>
</feature>
<evidence type="ECO:0000256" key="1">
    <source>
        <dbReference type="ARBA" id="ARBA00022617"/>
    </source>
</evidence>
<dbReference type="PANTHER" id="PTHR35008:SF8">
    <property type="entry name" value="ALCOHOL DEHYDROGENASE CYTOCHROME C SUBUNIT"/>
    <property type="match status" value="1"/>
</dbReference>
<evidence type="ECO:0000256" key="3">
    <source>
        <dbReference type="ARBA" id="ARBA00023004"/>
    </source>
</evidence>
<reference evidence="8 9" key="1">
    <citation type="submission" date="2019-02" db="EMBL/GenBank/DDBJ databases">
        <title>Paracoccus subflavus sp. nov., isolated from marine sediment of the Pacific Ocean.</title>
        <authorList>
            <person name="Zhang G."/>
        </authorList>
    </citation>
    <scope>NUCLEOTIDE SEQUENCE [LARGE SCALE GENOMIC DNA]</scope>
    <source>
        <strain evidence="8 9">GY0581</strain>
    </source>
</reference>
<dbReference type="PROSITE" id="PS51007">
    <property type="entry name" value="CYTC"/>
    <property type="match status" value="1"/>
</dbReference>
<evidence type="ECO:0000256" key="6">
    <source>
        <dbReference type="SAM" id="SignalP"/>
    </source>
</evidence>
<dbReference type="InterPro" id="IPR036909">
    <property type="entry name" value="Cyt_c-like_dom_sf"/>
</dbReference>
<dbReference type="InterPro" id="IPR009056">
    <property type="entry name" value="Cyt_c-like_dom"/>
</dbReference>
<feature type="chain" id="PRO_5020967503" evidence="6">
    <location>
        <begin position="22"/>
        <end position="242"/>
    </location>
</feature>
<evidence type="ECO:0000256" key="4">
    <source>
        <dbReference type="PROSITE-ProRule" id="PRU00433"/>
    </source>
</evidence>
<accession>A0A4Q9FXG7</accession>
<feature type="signal peptide" evidence="6">
    <location>
        <begin position="1"/>
        <end position="21"/>
    </location>
</feature>
<comment type="caution">
    <text evidence="8">The sequence shown here is derived from an EMBL/GenBank/DDBJ whole genome shotgun (WGS) entry which is preliminary data.</text>
</comment>
<evidence type="ECO:0000256" key="5">
    <source>
        <dbReference type="SAM" id="MobiDB-lite"/>
    </source>
</evidence>
<protein>
    <submittedName>
        <fullName evidence="8">Cytochrome c</fullName>
    </submittedName>
</protein>
<feature type="compositionally biased region" description="Acidic residues" evidence="5">
    <location>
        <begin position="227"/>
        <end position="242"/>
    </location>
</feature>
<dbReference type="OrthoDB" id="9779283at2"/>
<organism evidence="8 9">
    <name type="scientific">Paracoccus subflavus</name>
    <dbReference type="NCBI Taxonomy" id="2528244"/>
    <lineage>
        <taxon>Bacteria</taxon>
        <taxon>Pseudomonadati</taxon>
        <taxon>Pseudomonadota</taxon>
        <taxon>Alphaproteobacteria</taxon>
        <taxon>Rhodobacterales</taxon>
        <taxon>Paracoccaceae</taxon>
        <taxon>Paracoccus</taxon>
    </lineage>
</organism>